<dbReference type="InterPro" id="IPR042098">
    <property type="entry name" value="TauD-like_sf"/>
</dbReference>
<name>A0ABM1SET8_LIMPO</name>
<proteinExistence type="predicted"/>
<evidence type="ECO:0000313" key="3">
    <source>
        <dbReference type="Proteomes" id="UP000694941"/>
    </source>
</evidence>
<protein>
    <submittedName>
        <fullName evidence="4">Uncharacterized protein LOC111085868</fullName>
    </submittedName>
</protein>
<evidence type="ECO:0000256" key="1">
    <source>
        <dbReference type="ARBA" id="ARBA00023002"/>
    </source>
</evidence>
<organism evidence="3 4">
    <name type="scientific">Limulus polyphemus</name>
    <name type="common">Atlantic horseshoe crab</name>
    <dbReference type="NCBI Taxonomy" id="6850"/>
    <lineage>
        <taxon>Eukaryota</taxon>
        <taxon>Metazoa</taxon>
        <taxon>Ecdysozoa</taxon>
        <taxon>Arthropoda</taxon>
        <taxon>Chelicerata</taxon>
        <taxon>Merostomata</taxon>
        <taxon>Xiphosura</taxon>
        <taxon>Limulidae</taxon>
        <taxon>Limulus</taxon>
    </lineage>
</organism>
<dbReference type="SUPFAM" id="SSF51197">
    <property type="entry name" value="Clavaminate synthase-like"/>
    <property type="match status" value="1"/>
</dbReference>
<feature type="domain" description="TauD/TfdA-like" evidence="2">
    <location>
        <begin position="28"/>
        <end position="135"/>
    </location>
</feature>
<keyword evidence="3" id="KW-1185">Reference proteome</keyword>
<evidence type="ECO:0000313" key="4">
    <source>
        <dbReference type="RefSeq" id="XP_022242143.1"/>
    </source>
</evidence>
<dbReference type="PANTHER" id="PTHR10696:SF55">
    <property type="entry name" value="DIOXYGENASE, PUTATIVE-RELATED"/>
    <property type="match status" value="1"/>
</dbReference>
<keyword evidence="1" id="KW-0560">Oxidoreductase</keyword>
<accession>A0ABM1SET8</accession>
<sequence>MKTHCWHSTSCSRLNDSSGLIPYRQKETVAHKPLTTAVNRWYTSACPLIGIDYQGNIKEIHVNNRSMSPPEIAEDKITSFYEAYQLFCKKMEEPESQMKFYLKEGDYVAFNNRRVLHGRTAFDATRVNRYLKGCYTDFDEILTCYDKITYMEQGTIKSP</sequence>
<reference evidence="4" key="1">
    <citation type="submission" date="2025-08" db="UniProtKB">
        <authorList>
            <consortium name="RefSeq"/>
        </authorList>
    </citation>
    <scope>IDENTIFICATION</scope>
    <source>
        <tissue evidence="4">Muscle</tissue>
    </source>
</reference>
<dbReference type="GeneID" id="111085868"/>
<dbReference type="Gene3D" id="3.60.130.10">
    <property type="entry name" value="Clavaminate synthase-like"/>
    <property type="match status" value="1"/>
</dbReference>
<dbReference type="Proteomes" id="UP000694941">
    <property type="component" value="Unplaced"/>
</dbReference>
<dbReference type="InterPro" id="IPR003819">
    <property type="entry name" value="TauD/TfdA-like"/>
</dbReference>
<dbReference type="InterPro" id="IPR050411">
    <property type="entry name" value="AlphaKG_dependent_hydroxylases"/>
</dbReference>
<dbReference type="Pfam" id="PF02668">
    <property type="entry name" value="TauD"/>
    <property type="match status" value="1"/>
</dbReference>
<dbReference type="RefSeq" id="XP_022242143.1">
    <property type="nucleotide sequence ID" value="XM_022386435.1"/>
</dbReference>
<evidence type="ECO:0000259" key="2">
    <source>
        <dbReference type="Pfam" id="PF02668"/>
    </source>
</evidence>
<dbReference type="PANTHER" id="PTHR10696">
    <property type="entry name" value="GAMMA-BUTYROBETAINE HYDROXYLASE-RELATED"/>
    <property type="match status" value="1"/>
</dbReference>
<gene>
    <name evidence="4" type="primary">LOC111085868</name>
</gene>